<proteinExistence type="predicted"/>
<name>Q9NAC2_CAEEL</name>
<organism evidence="1 2">
    <name type="scientific">Caenorhabditis elegans</name>
    <dbReference type="NCBI Taxonomy" id="6239"/>
    <lineage>
        <taxon>Eukaryota</taxon>
        <taxon>Metazoa</taxon>
        <taxon>Ecdysozoa</taxon>
        <taxon>Nematoda</taxon>
        <taxon>Chromadorea</taxon>
        <taxon>Rhabditida</taxon>
        <taxon>Rhabditina</taxon>
        <taxon>Rhabditomorpha</taxon>
        <taxon>Rhabditoidea</taxon>
        <taxon>Rhabditidae</taxon>
        <taxon>Peloderinae</taxon>
        <taxon>Caenorhabditis</taxon>
    </lineage>
</organism>
<dbReference type="PaxDb" id="6239-Y53F4B.10"/>
<dbReference type="EMBL" id="BX284602">
    <property type="protein sequence ID" value="CAB61079.1"/>
    <property type="molecule type" value="Genomic_DNA"/>
</dbReference>
<evidence type="ECO:0000313" key="2">
    <source>
        <dbReference type="Proteomes" id="UP000001940"/>
    </source>
</evidence>
<dbReference type="STRING" id="6239.Y53F4B.10.1"/>
<dbReference type="InParanoid" id="Q9NAC2"/>
<evidence type="ECO:0000313" key="3">
    <source>
        <dbReference type="WormBase" id="Y53F4B.10"/>
    </source>
</evidence>
<evidence type="ECO:0000313" key="1">
    <source>
        <dbReference type="EMBL" id="CAB61079.1"/>
    </source>
</evidence>
<dbReference type="FunCoup" id="Q9NAC2">
    <property type="interactions" value="252"/>
</dbReference>
<dbReference type="UCSC" id="Y53F4B.10">
    <property type="organism name" value="c. elegans"/>
</dbReference>
<keyword evidence="2" id="KW-1185">Reference proteome</keyword>
<dbReference type="eggNOG" id="KOG1801">
    <property type="taxonomic scope" value="Eukaryota"/>
</dbReference>
<protein>
    <submittedName>
        <fullName evidence="1">AAA_12 domain-containing protein</fullName>
    </submittedName>
</protein>
<sequence length="471" mass="52516">MFQPGLSPPDPPTALQKSKLLRGLNSDNNIQSITHKVSEMKLDTVSVPVNSKFVPNNLESKTISAKLKDPILSDRHPFEDYYHDQQNVEQNSENPVKRLLLNTNLDDIQAFRNETIPCMKKPGRCHMRIPADSQRPPLSFFCGAKPSQPYALYVVAQGGTSLKCFSVFKELPADDRPDLFSADLSCFSYDILSERQAVVSDFLIGDLIIVFSLEVRYGVPPDSYLRDSTHVLKLESHKYWSIEKFAVVQRCVTQPEPFSVHQSHFKADKRLILVNNILTPLTVPTKLLGESCRGVVRAFLPQAAPGLTLSSLKPGVLYEEVRRRTAHLGSHWEAMSPQVLDLEVVDNGSMLSRLVEECIDVNTEAIATLYEDRGTHPTKVEKVTCGLRTVTIQFTIGTPSYSAAIRKWKKGTRCSLETAAGDILSVLVENAIPLKSRVIITASIIKSRVDVRILNTLLGQHVIINQDCGKN</sequence>
<gene>
    <name evidence="1" type="ORF">CELE_Y53F4B.10</name>
    <name evidence="1 3" type="ORF">Y53F4B.10</name>
</gene>
<dbReference type="Bgee" id="WBGene00013157">
    <property type="expression patterns" value="Expressed in embryo"/>
</dbReference>
<accession>Q9NAC2</accession>
<dbReference type="AlphaFoldDB" id="Q9NAC2"/>
<dbReference type="AGR" id="WB:WBGene00013157"/>
<dbReference type="WormBase" id="Y53F4B.10">
    <property type="protein sequence ID" value="CE22398"/>
    <property type="gene ID" value="WBGene00013157"/>
</dbReference>
<dbReference type="HOGENOM" id="CLU_580365_0_0_1"/>
<dbReference type="OMA" id="HMLINEY"/>
<dbReference type="OrthoDB" id="5911830at2759"/>
<reference evidence="1 2" key="1">
    <citation type="journal article" date="1998" name="Science">
        <title>Genome sequence of the nematode C. elegans: a platform for investigating biology.</title>
        <authorList>
            <consortium name="The C. elegans sequencing consortium"/>
            <person name="Sulson J.E."/>
            <person name="Waterston R."/>
        </authorList>
    </citation>
    <scope>NUCLEOTIDE SEQUENCE [LARGE SCALE GENOMIC DNA]</scope>
    <source>
        <strain evidence="1 2">Bristol N2</strain>
    </source>
</reference>
<dbReference type="Proteomes" id="UP000001940">
    <property type="component" value="Chromosome II"/>
</dbReference>